<proteinExistence type="predicted"/>
<protein>
    <submittedName>
        <fullName evidence="3">Uncharacterized protein</fullName>
    </submittedName>
</protein>
<sequence length="173" mass="19261">MCPDSLGFLLGSLSFHQEDVQKQDEKVGKVEKNLEQTCGWGLREYLPLATANNKLFLGLLRLWLRSELVPPFFQDFWFQLPLRFTQKECEVGWGEFPLAREHPKDQQAPGGISTHGGNGRGANGSKRLESFVFPGAGVWEQPGFLAGALSYLGDTKWPGDPTCPLPPFLPSRS</sequence>
<dbReference type="WBParaSite" id="PEQ_0000674801-mRNA-1">
    <property type="protein sequence ID" value="PEQ_0000674801-mRNA-1"/>
    <property type="gene ID" value="PEQ_0000674801"/>
</dbReference>
<accession>A0A914RPJ8</accession>
<dbReference type="AlphaFoldDB" id="A0A914RPJ8"/>
<dbReference type="Proteomes" id="UP000887564">
    <property type="component" value="Unplaced"/>
</dbReference>
<feature type="region of interest" description="Disordered" evidence="1">
    <location>
        <begin position="102"/>
        <end position="122"/>
    </location>
</feature>
<feature type="compositionally biased region" description="Gly residues" evidence="1">
    <location>
        <begin position="113"/>
        <end position="122"/>
    </location>
</feature>
<evidence type="ECO:0000313" key="2">
    <source>
        <dbReference type="Proteomes" id="UP000887564"/>
    </source>
</evidence>
<evidence type="ECO:0000313" key="3">
    <source>
        <dbReference type="WBParaSite" id="PEQ_0000674801-mRNA-1"/>
    </source>
</evidence>
<name>A0A914RPJ8_PAREQ</name>
<evidence type="ECO:0000256" key="1">
    <source>
        <dbReference type="SAM" id="MobiDB-lite"/>
    </source>
</evidence>
<organism evidence="2 3">
    <name type="scientific">Parascaris equorum</name>
    <name type="common">Equine roundworm</name>
    <dbReference type="NCBI Taxonomy" id="6256"/>
    <lineage>
        <taxon>Eukaryota</taxon>
        <taxon>Metazoa</taxon>
        <taxon>Ecdysozoa</taxon>
        <taxon>Nematoda</taxon>
        <taxon>Chromadorea</taxon>
        <taxon>Rhabditida</taxon>
        <taxon>Spirurina</taxon>
        <taxon>Ascaridomorpha</taxon>
        <taxon>Ascaridoidea</taxon>
        <taxon>Ascarididae</taxon>
        <taxon>Parascaris</taxon>
    </lineage>
</organism>
<keyword evidence="2" id="KW-1185">Reference proteome</keyword>
<reference evidence="3" key="1">
    <citation type="submission" date="2022-11" db="UniProtKB">
        <authorList>
            <consortium name="WormBaseParasite"/>
        </authorList>
    </citation>
    <scope>IDENTIFICATION</scope>
</reference>